<dbReference type="EMBL" id="BPLR01002134">
    <property type="protein sequence ID" value="GIX70385.1"/>
    <property type="molecule type" value="Genomic_DNA"/>
</dbReference>
<evidence type="ECO:0000313" key="1">
    <source>
        <dbReference type="EMBL" id="GIX70385.1"/>
    </source>
</evidence>
<evidence type="ECO:0000313" key="2">
    <source>
        <dbReference type="Proteomes" id="UP001054945"/>
    </source>
</evidence>
<name>A0AAV4MEW0_CAEEX</name>
<comment type="caution">
    <text evidence="1">The sequence shown here is derived from an EMBL/GenBank/DDBJ whole genome shotgun (WGS) entry which is preliminary data.</text>
</comment>
<organism evidence="1 2">
    <name type="scientific">Caerostris extrusa</name>
    <name type="common">Bark spider</name>
    <name type="synonym">Caerostris bankana</name>
    <dbReference type="NCBI Taxonomy" id="172846"/>
    <lineage>
        <taxon>Eukaryota</taxon>
        <taxon>Metazoa</taxon>
        <taxon>Ecdysozoa</taxon>
        <taxon>Arthropoda</taxon>
        <taxon>Chelicerata</taxon>
        <taxon>Arachnida</taxon>
        <taxon>Araneae</taxon>
        <taxon>Araneomorphae</taxon>
        <taxon>Entelegynae</taxon>
        <taxon>Araneoidea</taxon>
        <taxon>Araneidae</taxon>
        <taxon>Caerostris</taxon>
    </lineage>
</organism>
<protein>
    <submittedName>
        <fullName evidence="1">Uncharacterized protein</fullName>
    </submittedName>
</protein>
<sequence>MSSLQSSQNLYISDRIELGFVGVQQATTKENNCEERGHSWGECLKGLSKTNSSLDGDLRIGIQFEKKARESWCAPDKAVKWTWTDFNFGHSDSCASVVSHLWRNVDGAPDLQQNLELFWIIKGNASLVLASSTFWDYTAISSSLVGQFRFNQFHAGQWLLVLDAELRLHDCGSSSQCDISHLDYRLHPSPNTVQYGILSETSIL</sequence>
<keyword evidence="2" id="KW-1185">Reference proteome</keyword>
<proteinExistence type="predicted"/>
<accession>A0AAV4MEW0</accession>
<dbReference type="AlphaFoldDB" id="A0AAV4MEW0"/>
<dbReference type="Proteomes" id="UP001054945">
    <property type="component" value="Unassembled WGS sequence"/>
</dbReference>
<gene>
    <name evidence="1" type="ORF">CEXT_687001</name>
</gene>
<reference evidence="1 2" key="1">
    <citation type="submission" date="2021-06" db="EMBL/GenBank/DDBJ databases">
        <title>Caerostris extrusa draft genome.</title>
        <authorList>
            <person name="Kono N."/>
            <person name="Arakawa K."/>
        </authorList>
    </citation>
    <scope>NUCLEOTIDE SEQUENCE [LARGE SCALE GENOMIC DNA]</scope>
</reference>